<dbReference type="SUPFAM" id="SSF53474">
    <property type="entry name" value="alpha/beta-Hydrolases"/>
    <property type="match status" value="1"/>
</dbReference>
<organism evidence="2 3">
    <name type="scientific">Saccharopolyspora erythraea</name>
    <name type="common">Streptomyces erythraeus</name>
    <dbReference type="NCBI Taxonomy" id="1836"/>
    <lineage>
        <taxon>Bacteria</taxon>
        <taxon>Bacillati</taxon>
        <taxon>Actinomycetota</taxon>
        <taxon>Actinomycetes</taxon>
        <taxon>Pseudonocardiales</taxon>
        <taxon>Pseudonocardiaceae</taxon>
        <taxon>Saccharopolyspora</taxon>
    </lineage>
</organism>
<evidence type="ECO:0000259" key="1">
    <source>
        <dbReference type="Pfam" id="PF12697"/>
    </source>
</evidence>
<dbReference type="InterPro" id="IPR000073">
    <property type="entry name" value="AB_hydrolase_1"/>
</dbReference>
<dbReference type="Proteomes" id="UP001500729">
    <property type="component" value="Unassembled WGS sequence"/>
</dbReference>
<comment type="caution">
    <text evidence="2">The sequence shown here is derived from an EMBL/GenBank/DDBJ whole genome shotgun (WGS) entry which is preliminary data.</text>
</comment>
<dbReference type="Pfam" id="PF12697">
    <property type="entry name" value="Abhydrolase_6"/>
    <property type="match status" value="1"/>
</dbReference>
<keyword evidence="2" id="KW-0378">Hydrolase</keyword>
<feature type="domain" description="AB hydrolase-1" evidence="1">
    <location>
        <begin position="16"/>
        <end position="229"/>
    </location>
</feature>
<protein>
    <submittedName>
        <fullName evidence="2">Alpha/beta hydrolase</fullName>
    </submittedName>
</protein>
<dbReference type="PANTHER" id="PTHR43194:SF5">
    <property type="entry name" value="PIMELOYL-[ACYL-CARRIER PROTEIN] METHYL ESTER ESTERASE"/>
    <property type="match status" value="1"/>
</dbReference>
<sequence length="248" mass="25415">MAVTWTTLGRGAPVTLVVHGLGATEGEARIPSSGLPGTRVVLSLPGHGSAPDSPPGYWDYGRVAADVLAAADEVGATRAVGVSLGAGALTRIAADHPDRFERLALLLPASLDRPRDVAAMWAFERLAEAVAAAPGDGGAKLRAAVAAEIPEGVDVGEHVARRADALLRLEDALRTLPERSAVSDASALAAATAEVLVIGATEDPMHPAEVAKAVAAAFSGARLELLPSAAPMLTHRRELRAMLVDFLG</sequence>
<dbReference type="RefSeq" id="WP_009946187.1">
    <property type="nucleotide sequence ID" value="NZ_BAAAGS010000029.1"/>
</dbReference>
<proteinExistence type="predicted"/>
<dbReference type="GO" id="GO:0016787">
    <property type="term" value="F:hydrolase activity"/>
    <property type="evidence" value="ECO:0007669"/>
    <property type="project" value="UniProtKB-KW"/>
</dbReference>
<dbReference type="PANTHER" id="PTHR43194">
    <property type="entry name" value="HYDROLASE ALPHA/BETA FOLD FAMILY"/>
    <property type="match status" value="1"/>
</dbReference>
<keyword evidence="3" id="KW-1185">Reference proteome</keyword>
<dbReference type="Gene3D" id="3.40.50.1820">
    <property type="entry name" value="alpha/beta hydrolase"/>
    <property type="match status" value="1"/>
</dbReference>
<dbReference type="InterPro" id="IPR029058">
    <property type="entry name" value="AB_hydrolase_fold"/>
</dbReference>
<gene>
    <name evidence="2" type="ORF">GCM10009533_42770</name>
</gene>
<name>A0ABP3N975_SACER</name>
<evidence type="ECO:0000313" key="3">
    <source>
        <dbReference type="Proteomes" id="UP001500729"/>
    </source>
</evidence>
<accession>A0ABP3N975</accession>
<dbReference type="InterPro" id="IPR050228">
    <property type="entry name" value="Carboxylesterase_BioH"/>
</dbReference>
<dbReference type="EMBL" id="BAAAGS010000029">
    <property type="protein sequence ID" value="GAA0539010.1"/>
    <property type="molecule type" value="Genomic_DNA"/>
</dbReference>
<evidence type="ECO:0000313" key="2">
    <source>
        <dbReference type="EMBL" id="GAA0539010.1"/>
    </source>
</evidence>
<reference evidence="3" key="1">
    <citation type="journal article" date="2019" name="Int. J. Syst. Evol. Microbiol.">
        <title>The Global Catalogue of Microorganisms (GCM) 10K type strain sequencing project: providing services to taxonomists for standard genome sequencing and annotation.</title>
        <authorList>
            <consortium name="The Broad Institute Genomics Platform"/>
            <consortium name="The Broad Institute Genome Sequencing Center for Infectious Disease"/>
            <person name="Wu L."/>
            <person name="Ma J."/>
        </authorList>
    </citation>
    <scope>NUCLEOTIDE SEQUENCE [LARGE SCALE GENOMIC DNA]</scope>
    <source>
        <strain evidence="3">JCM 10303</strain>
    </source>
</reference>